<dbReference type="EMBL" id="QWDD01000001">
    <property type="protein sequence ID" value="RNJ50765.1"/>
    <property type="molecule type" value="Genomic_DNA"/>
</dbReference>
<name>A0A3M9XSE8_9HYPH</name>
<keyword evidence="2" id="KW-1185">Reference proteome</keyword>
<dbReference type="OrthoDB" id="8448723at2"/>
<evidence type="ECO:0008006" key="3">
    <source>
        <dbReference type="Google" id="ProtNLM"/>
    </source>
</evidence>
<reference evidence="1 2" key="1">
    <citation type="submission" date="2018-08" db="EMBL/GenBank/DDBJ databases">
        <title>Genome sequence of Methylocystis hirsuta CSC1, a methanotroph able to accumulate PHAs.</title>
        <authorList>
            <person name="Bordel S."/>
            <person name="Rodriguez E."/>
            <person name="Gancedo J."/>
            <person name="Munoz R."/>
        </authorList>
    </citation>
    <scope>NUCLEOTIDE SEQUENCE [LARGE SCALE GENOMIC DNA]</scope>
    <source>
        <strain evidence="1 2">CSC1</strain>
    </source>
</reference>
<dbReference type="AlphaFoldDB" id="A0A3M9XSE8"/>
<sequence length="117" mass="12434">MISRMEARMATPELERIRQSDRPISETAAVMGDKAMAAADRVGQRINQTMEQAGSAISTVQEKGSDVAGRAGDVIGNFRQAIETSARNQPTTTVLMAVAAGFLLGAMWNSGGSHPRD</sequence>
<protein>
    <recommendedName>
        <fullName evidence="3">DUF883 family protein</fullName>
    </recommendedName>
</protein>
<comment type="caution">
    <text evidence="1">The sequence shown here is derived from an EMBL/GenBank/DDBJ whole genome shotgun (WGS) entry which is preliminary data.</text>
</comment>
<gene>
    <name evidence="1" type="ORF">D1O30_15385</name>
</gene>
<proteinExistence type="predicted"/>
<organism evidence="1 2">
    <name type="scientific">Methylocystis hirsuta</name>
    <dbReference type="NCBI Taxonomy" id="369798"/>
    <lineage>
        <taxon>Bacteria</taxon>
        <taxon>Pseudomonadati</taxon>
        <taxon>Pseudomonadota</taxon>
        <taxon>Alphaproteobacteria</taxon>
        <taxon>Hyphomicrobiales</taxon>
        <taxon>Methylocystaceae</taxon>
        <taxon>Methylocystis</taxon>
    </lineage>
</organism>
<dbReference type="Proteomes" id="UP000268623">
    <property type="component" value="Unassembled WGS sequence"/>
</dbReference>
<evidence type="ECO:0000313" key="1">
    <source>
        <dbReference type="EMBL" id="RNJ50765.1"/>
    </source>
</evidence>
<accession>A0A3M9XSE8</accession>
<evidence type="ECO:0000313" key="2">
    <source>
        <dbReference type="Proteomes" id="UP000268623"/>
    </source>
</evidence>